<dbReference type="EMBL" id="KV878176">
    <property type="protein sequence ID" value="OJI90776.1"/>
    <property type="molecule type" value="Genomic_DNA"/>
</dbReference>
<name>A0A1L9NN93_ASPTC</name>
<feature type="chain" id="PRO_5012340733" description="Secreted protein" evidence="1">
    <location>
        <begin position="18"/>
        <end position="78"/>
    </location>
</feature>
<accession>A0A1L9NN93</accession>
<feature type="signal peptide" evidence="1">
    <location>
        <begin position="1"/>
        <end position="17"/>
    </location>
</feature>
<dbReference type="VEuPathDB" id="FungiDB:ASPTUDRAFT_37557"/>
<keyword evidence="1" id="KW-0732">Signal</keyword>
<dbReference type="Proteomes" id="UP000184304">
    <property type="component" value="Unassembled WGS sequence"/>
</dbReference>
<evidence type="ECO:0000313" key="3">
    <source>
        <dbReference type="Proteomes" id="UP000184304"/>
    </source>
</evidence>
<dbReference type="AlphaFoldDB" id="A0A1L9NN93"/>
<gene>
    <name evidence="2" type="ORF">ASPTUDRAFT_37557</name>
</gene>
<evidence type="ECO:0008006" key="4">
    <source>
        <dbReference type="Google" id="ProtNLM"/>
    </source>
</evidence>
<evidence type="ECO:0000313" key="2">
    <source>
        <dbReference type="EMBL" id="OJI90776.1"/>
    </source>
</evidence>
<organism evidence="2 3">
    <name type="scientific">Aspergillus tubingensis (strain CBS 134.48)</name>
    <dbReference type="NCBI Taxonomy" id="767770"/>
    <lineage>
        <taxon>Eukaryota</taxon>
        <taxon>Fungi</taxon>
        <taxon>Dikarya</taxon>
        <taxon>Ascomycota</taxon>
        <taxon>Pezizomycotina</taxon>
        <taxon>Eurotiomycetes</taxon>
        <taxon>Eurotiomycetidae</taxon>
        <taxon>Eurotiales</taxon>
        <taxon>Aspergillaceae</taxon>
        <taxon>Aspergillus</taxon>
        <taxon>Aspergillus subgen. Circumdati</taxon>
    </lineage>
</organism>
<sequence length="78" mass="8401">MLFVFSCWLAMCGDTLQRGGLFISPVHTGSDTFPCICTGFAWQDAKDESLSLGSLGKALRREIIIGRKASSSLLVSVC</sequence>
<proteinExistence type="predicted"/>
<evidence type="ECO:0000256" key="1">
    <source>
        <dbReference type="SAM" id="SignalP"/>
    </source>
</evidence>
<keyword evidence="3" id="KW-1185">Reference proteome</keyword>
<protein>
    <recommendedName>
        <fullName evidence="4">Secreted protein</fullName>
    </recommendedName>
</protein>
<reference evidence="3" key="1">
    <citation type="journal article" date="2017" name="Genome Biol.">
        <title>Comparative genomics reveals high biological diversity and specific adaptations in the industrially and medically important fungal genus Aspergillus.</title>
        <authorList>
            <person name="de Vries R.P."/>
            <person name="Riley R."/>
            <person name="Wiebenga A."/>
            <person name="Aguilar-Osorio G."/>
            <person name="Amillis S."/>
            <person name="Uchima C.A."/>
            <person name="Anderluh G."/>
            <person name="Asadollahi M."/>
            <person name="Askin M."/>
            <person name="Barry K."/>
            <person name="Battaglia E."/>
            <person name="Bayram O."/>
            <person name="Benocci T."/>
            <person name="Braus-Stromeyer S.A."/>
            <person name="Caldana C."/>
            <person name="Canovas D."/>
            <person name="Cerqueira G.C."/>
            <person name="Chen F."/>
            <person name="Chen W."/>
            <person name="Choi C."/>
            <person name="Clum A."/>
            <person name="Dos Santos R.A."/>
            <person name="Damasio A.R."/>
            <person name="Diallinas G."/>
            <person name="Emri T."/>
            <person name="Fekete E."/>
            <person name="Flipphi M."/>
            <person name="Freyberg S."/>
            <person name="Gallo A."/>
            <person name="Gournas C."/>
            <person name="Habgood R."/>
            <person name="Hainaut M."/>
            <person name="Harispe M.L."/>
            <person name="Henrissat B."/>
            <person name="Hilden K.S."/>
            <person name="Hope R."/>
            <person name="Hossain A."/>
            <person name="Karabika E."/>
            <person name="Karaffa L."/>
            <person name="Karanyi Z."/>
            <person name="Krasevec N."/>
            <person name="Kuo A."/>
            <person name="Kusch H."/>
            <person name="LaButti K."/>
            <person name="Lagendijk E.L."/>
            <person name="Lapidus A."/>
            <person name="Levasseur A."/>
            <person name="Lindquist E."/>
            <person name="Lipzen A."/>
            <person name="Logrieco A.F."/>
            <person name="MacCabe A."/>
            <person name="Maekelae M.R."/>
            <person name="Malavazi I."/>
            <person name="Melin P."/>
            <person name="Meyer V."/>
            <person name="Mielnichuk N."/>
            <person name="Miskei M."/>
            <person name="Molnar A.P."/>
            <person name="Mule G."/>
            <person name="Ngan C.Y."/>
            <person name="Orejas M."/>
            <person name="Orosz E."/>
            <person name="Ouedraogo J.P."/>
            <person name="Overkamp K.M."/>
            <person name="Park H.-S."/>
            <person name="Perrone G."/>
            <person name="Piumi F."/>
            <person name="Punt P.J."/>
            <person name="Ram A.F."/>
            <person name="Ramon A."/>
            <person name="Rauscher S."/>
            <person name="Record E."/>
            <person name="Riano-Pachon D.M."/>
            <person name="Robert V."/>
            <person name="Roehrig J."/>
            <person name="Ruller R."/>
            <person name="Salamov A."/>
            <person name="Salih N.S."/>
            <person name="Samson R.A."/>
            <person name="Sandor E."/>
            <person name="Sanguinetti M."/>
            <person name="Schuetze T."/>
            <person name="Sepcic K."/>
            <person name="Shelest E."/>
            <person name="Sherlock G."/>
            <person name="Sophianopoulou V."/>
            <person name="Squina F.M."/>
            <person name="Sun H."/>
            <person name="Susca A."/>
            <person name="Todd R.B."/>
            <person name="Tsang A."/>
            <person name="Unkles S.E."/>
            <person name="van de Wiele N."/>
            <person name="van Rossen-Uffink D."/>
            <person name="Oliveira J.V."/>
            <person name="Vesth T.C."/>
            <person name="Visser J."/>
            <person name="Yu J.-H."/>
            <person name="Zhou M."/>
            <person name="Andersen M.R."/>
            <person name="Archer D.B."/>
            <person name="Baker S.E."/>
            <person name="Benoit I."/>
            <person name="Brakhage A.A."/>
            <person name="Braus G.H."/>
            <person name="Fischer R."/>
            <person name="Frisvad J.C."/>
            <person name="Goldman G.H."/>
            <person name="Houbraken J."/>
            <person name="Oakley B."/>
            <person name="Pocsi I."/>
            <person name="Scazzocchio C."/>
            <person name="Seiboth B."/>
            <person name="vanKuyk P.A."/>
            <person name="Wortman J."/>
            <person name="Dyer P.S."/>
            <person name="Grigoriev I.V."/>
        </authorList>
    </citation>
    <scope>NUCLEOTIDE SEQUENCE [LARGE SCALE GENOMIC DNA]</scope>
    <source>
        <strain evidence="3">CBS 134.48</strain>
    </source>
</reference>